<evidence type="ECO:0000259" key="2">
    <source>
        <dbReference type="Pfam" id="PF13937"/>
    </source>
</evidence>
<dbReference type="OrthoDB" id="9797746at2"/>
<keyword evidence="1" id="KW-0812">Transmembrane</keyword>
<protein>
    <recommendedName>
        <fullName evidence="2">Sodium symporter small subunit domain-containing protein</fullName>
    </recommendedName>
</protein>
<feature type="domain" description="Sodium symporter small subunit" evidence="2">
    <location>
        <begin position="8"/>
        <end position="83"/>
    </location>
</feature>
<dbReference type="RefSeq" id="WP_141352740.1">
    <property type="nucleotide sequence ID" value="NZ_BJNV01000044.1"/>
</dbReference>
<evidence type="ECO:0000313" key="4">
    <source>
        <dbReference type="Proteomes" id="UP000318422"/>
    </source>
</evidence>
<evidence type="ECO:0000256" key="1">
    <source>
        <dbReference type="SAM" id="Phobius"/>
    </source>
</evidence>
<dbReference type="Pfam" id="PF13937">
    <property type="entry name" value="DUF4212"/>
    <property type="match status" value="1"/>
</dbReference>
<reference evidence="3 4" key="1">
    <citation type="submission" date="2019-06" db="EMBL/GenBank/DDBJ databases">
        <title>Whole genome shotgun sequence of Zoogloea ramigera NBRC 15342.</title>
        <authorList>
            <person name="Hosoyama A."/>
            <person name="Uohara A."/>
            <person name="Ohji S."/>
            <person name="Ichikawa N."/>
        </authorList>
    </citation>
    <scope>NUCLEOTIDE SEQUENCE [LARGE SCALE GENOMIC DNA]</scope>
    <source>
        <strain evidence="3 4">NBRC 15342</strain>
    </source>
</reference>
<feature type="transmembrane region" description="Helical" evidence="1">
    <location>
        <begin position="48"/>
        <end position="70"/>
    </location>
</feature>
<dbReference type="NCBIfam" id="TIGR03647">
    <property type="entry name" value="Na_symport_sm"/>
    <property type="match status" value="1"/>
</dbReference>
<keyword evidence="1" id="KW-0472">Membrane</keyword>
<organism evidence="3 4">
    <name type="scientific">Zoogloea ramigera</name>
    <dbReference type="NCBI Taxonomy" id="350"/>
    <lineage>
        <taxon>Bacteria</taxon>
        <taxon>Pseudomonadati</taxon>
        <taxon>Pseudomonadota</taxon>
        <taxon>Betaproteobacteria</taxon>
        <taxon>Rhodocyclales</taxon>
        <taxon>Zoogloeaceae</taxon>
        <taxon>Zoogloea</taxon>
    </lineage>
</organism>
<keyword evidence="1" id="KW-1133">Transmembrane helix</keyword>
<accession>A0A4Y4CU00</accession>
<dbReference type="Proteomes" id="UP000318422">
    <property type="component" value="Unassembled WGS sequence"/>
</dbReference>
<proteinExistence type="predicted"/>
<name>A0A4Y4CU00_ZOORA</name>
<dbReference type="InterPro" id="IPR019886">
    <property type="entry name" value="Na_symporter_ssu"/>
</dbReference>
<evidence type="ECO:0000313" key="3">
    <source>
        <dbReference type="EMBL" id="GEC96435.1"/>
    </source>
</evidence>
<feature type="transmembrane region" description="Helical" evidence="1">
    <location>
        <begin position="16"/>
        <end position="36"/>
    </location>
</feature>
<sequence length="87" mass="10147">MDDTEARQRAYWRSTLRLTGVLLSVWAAVSFLPGWFADEMNQIVFFGWPFGFYMAGQGALIVFLLIVWIYDRWMVRLERRHGLGGEG</sequence>
<dbReference type="EMBL" id="BJNV01000044">
    <property type="protein sequence ID" value="GEC96435.1"/>
    <property type="molecule type" value="Genomic_DNA"/>
</dbReference>
<dbReference type="AlphaFoldDB" id="A0A4Y4CU00"/>
<comment type="caution">
    <text evidence="3">The sequence shown here is derived from an EMBL/GenBank/DDBJ whole genome shotgun (WGS) entry which is preliminary data.</text>
</comment>
<gene>
    <name evidence="3" type="ORF">ZRA01_25080</name>
</gene>
<keyword evidence="4" id="KW-1185">Reference proteome</keyword>